<organism evidence="1 2">
    <name type="scientific">Penicillium argentinense</name>
    <dbReference type="NCBI Taxonomy" id="1131581"/>
    <lineage>
        <taxon>Eukaryota</taxon>
        <taxon>Fungi</taxon>
        <taxon>Dikarya</taxon>
        <taxon>Ascomycota</taxon>
        <taxon>Pezizomycotina</taxon>
        <taxon>Eurotiomycetes</taxon>
        <taxon>Eurotiomycetidae</taxon>
        <taxon>Eurotiales</taxon>
        <taxon>Aspergillaceae</taxon>
        <taxon>Penicillium</taxon>
    </lineage>
</organism>
<keyword evidence="2" id="KW-1185">Reference proteome</keyword>
<gene>
    <name evidence="1" type="ORF">N7532_004546</name>
</gene>
<reference evidence="1" key="1">
    <citation type="submission" date="2022-11" db="EMBL/GenBank/DDBJ databases">
        <authorList>
            <person name="Petersen C."/>
        </authorList>
    </citation>
    <scope>NUCLEOTIDE SEQUENCE</scope>
    <source>
        <strain evidence="1">IBT 30761</strain>
    </source>
</reference>
<dbReference type="GeneID" id="81356019"/>
<sequence>MHPCPPSSLCRASPCIHNTLSNPGRSAYESASNPLHVKVASGLVPPRISASKRDDFLQFSSATTPCLSTSTWELPVSLCHSCENKPIQSSMCLSAPSSLASISLTNYLVNFNLVSPDLDFSDALPDVFDVTEYPFLCSFALDFDSAVGEVIWLGVPGPS</sequence>
<evidence type="ECO:0000313" key="1">
    <source>
        <dbReference type="EMBL" id="KAJ5104017.1"/>
    </source>
</evidence>
<dbReference type="AlphaFoldDB" id="A0A9W9FQ26"/>
<name>A0A9W9FQ26_9EURO</name>
<protein>
    <submittedName>
        <fullName evidence="1">Uncharacterized protein</fullName>
    </submittedName>
</protein>
<proteinExistence type="predicted"/>
<dbReference type="EMBL" id="JAPQKI010000004">
    <property type="protein sequence ID" value="KAJ5104017.1"/>
    <property type="molecule type" value="Genomic_DNA"/>
</dbReference>
<dbReference type="Proteomes" id="UP001149074">
    <property type="component" value="Unassembled WGS sequence"/>
</dbReference>
<comment type="caution">
    <text evidence="1">The sequence shown here is derived from an EMBL/GenBank/DDBJ whole genome shotgun (WGS) entry which is preliminary data.</text>
</comment>
<evidence type="ECO:0000313" key="2">
    <source>
        <dbReference type="Proteomes" id="UP001149074"/>
    </source>
</evidence>
<dbReference type="RefSeq" id="XP_056477397.1">
    <property type="nucleotide sequence ID" value="XM_056617040.1"/>
</dbReference>
<accession>A0A9W9FQ26</accession>
<dbReference type="OrthoDB" id="4360783at2759"/>
<reference evidence="1" key="2">
    <citation type="journal article" date="2023" name="IMA Fungus">
        <title>Comparative genomic study of the Penicillium genus elucidates a diverse pangenome and 15 lateral gene transfer events.</title>
        <authorList>
            <person name="Petersen C."/>
            <person name="Sorensen T."/>
            <person name="Nielsen M.R."/>
            <person name="Sondergaard T.E."/>
            <person name="Sorensen J.L."/>
            <person name="Fitzpatrick D.A."/>
            <person name="Frisvad J.C."/>
            <person name="Nielsen K.L."/>
        </authorList>
    </citation>
    <scope>NUCLEOTIDE SEQUENCE</scope>
    <source>
        <strain evidence="1">IBT 30761</strain>
    </source>
</reference>